<evidence type="ECO:0000313" key="2">
    <source>
        <dbReference type="EMBL" id="MET4716188.1"/>
    </source>
</evidence>
<evidence type="ECO:0000313" key="3">
    <source>
        <dbReference type="Proteomes" id="UP001549291"/>
    </source>
</evidence>
<proteinExistence type="predicted"/>
<dbReference type="Pfam" id="PF09948">
    <property type="entry name" value="PpoB2"/>
    <property type="match status" value="1"/>
</dbReference>
<keyword evidence="3" id="KW-1185">Reference proteome</keyword>
<evidence type="ECO:0000256" key="1">
    <source>
        <dbReference type="SAM" id="Phobius"/>
    </source>
</evidence>
<dbReference type="Proteomes" id="UP001549291">
    <property type="component" value="Unassembled WGS sequence"/>
</dbReference>
<keyword evidence="1" id="KW-1133">Transmembrane helix</keyword>
<dbReference type="EMBL" id="JBEPTQ010000001">
    <property type="protein sequence ID" value="MET4716188.1"/>
    <property type="molecule type" value="Genomic_DNA"/>
</dbReference>
<feature type="transmembrane region" description="Helical" evidence="1">
    <location>
        <begin position="222"/>
        <end position="243"/>
    </location>
</feature>
<comment type="caution">
    <text evidence="2">The sequence shown here is derived from an EMBL/GenBank/DDBJ whole genome shotgun (WGS) entry which is preliminary data.</text>
</comment>
<keyword evidence="1" id="KW-0472">Membrane</keyword>
<feature type="transmembrane region" description="Helical" evidence="1">
    <location>
        <begin position="93"/>
        <end position="115"/>
    </location>
</feature>
<feature type="transmembrane region" description="Helical" evidence="1">
    <location>
        <begin position="180"/>
        <end position="210"/>
    </location>
</feature>
<protein>
    <submittedName>
        <fullName evidence="2">Metal-binding membrane protein</fullName>
    </submittedName>
</protein>
<gene>
    <name evidence="2" type="ORF">ABIF63_000291</name>
</gene>
<keyword evidence="1" id="KW-0812">Transmembrane</keyword>
<accession>A0ABV2RGY3</accession>
<sequence length="244" mass="26218">MEVWRLSPVGIVLGLSTGAAWTYLVYMDWGMRHMDVGMDMWIMPQMMNWDVFDLGLVLLMWGVMMAAMMLPSVLPVILVLLRFGGSAHAAGFIAGYLAAWGGFSVVATLVHWALLEAALVSPMMKSASVPLSAVVLAVAGLFQFTPLKRVCLVRCRSPWGAVLNPSSATIAMRAGFRHGAFCVGCCWVLMALLFVAGVMNLLWIAIIAAYVIAEKWAPGAEWFSRAVGALLFVAAGVVFGVGAS</sequence>
<feature type="transmembrane region" description="Helical" evidence="1">
    <location>
        <begin position="56"/>
        <end position="81"/>
    </location>
</feature>
<feature type="transmembrane region" description="Helical" evidence="1">
    <location>
        <begin position="7"/>
        <end position="26"/>
    </location>
</feature>
<feature type="transmembrane region" description="Helical" evidence="1">
    <location>
        <begin position="127"/>
        <end position="147"/>
    </location>
</feature>
<dbReference type="InterPro" id="IPR018688">
    <property type="entry name" value="PpoB2-like"/>
</dbReference>
<reference evidence="2 3" key="1">
    <citation type="submission" date="2024-06" db="EMBL/GenBank/DDBJ databases">
        <title>Genomic Encyclopedia of Type Strains, Phase V (KMG-V): Genome sequencing to study the core and pangenomes of soil and plant-associated prokaryotes.</title>
        <authorList>
            <person name="Whitman W."/>
        </authorList>
    </citation>
    <scope>NUCLEOTIDE SEQUENCE [LARGE SCALE GENOMIC DNA]</scope>
    <source>
        <strain evidence="2 3">USDA 160</strain>
    </source>
</reference>
<name>A0ABV2RGY3_BRAJP</name>
<organism evidence="2 3">
    <name type="scientific">Bradyrhizobium japonicum</name>
    <dbReference type="NCBI Taxonomy" id="375"/>
    <lineage>
        <taxon>Bacteria</taxon>
        <taxon>Pseudomonadati</taxon>
        <taxon>Pseudomonadota</taxon>
        <taxon>Alphaproteobacteria</taxon>
        <taxon>Hyphomicrobiales</taxon>
        <taxon>Nitrobacteraceae</taxon>
        <taxon>Bradyrhizobium</taxon>
    </lineage>
</organism>